<dbReference type="Pfam" id="PF00440">
    <property type="entry name" value="TetR_N"/>
    <property type="match status" value="1"/>
</dbReference>
<feature type="region of interest" description="Disordered" evidence="5">
    <location>
        <begin position="185"/>
        <end position="208"/>
    </location>
</feature>
<feature type="domain" description="HTH tetR-type" evidence="6">
    <location>
        <begin position="10"/>
        <end position="69"/>
    </location>
</feature>
<sequence length="208" mass="22202">MTPSARLSGDDRRAQIIEAVTPAVLEHGGAITSRQLAEAAGVAEGTLFKAFGDKESLLTALTEHHMTNDDAVAEFTSDSLEELVATLVAVLVERMRFMFQLVVALGPIAQRVAEGRREAFDESKLWIAARFEPFESQLRVPPLVAAEVLRTLAWSAASGWGEHSAVSSVDDILQVLLHGIVRAETAPDPSAPQHPAVTTASAPGTQKA</sequence>
<evidence type="ECO:0000256" key="1">
    <source>
        <dbReference type="ARBA" id="ARBA00023015"/>
    </source>
</evidence>
<dbReference type="RefSeq" id="WP_146795265.1">
    <property type="nucleotide sequence ID" value="NZ_BJUU01000013.1"/>
</dbReference>
<evidence type="ECO:0000313" key="8">
    <source>
        <dbReference type="Proteomes" id="UP000321749"/>
    </source>
</evidence>
<keyword evidence="8" id="KW-1185">Reference proteome</keyword>
<reference evidence="7 8" key="1">
    <citation type="submission" date="2019-07" db="EMBL/GenBank/DDBJ databases">
        <title>Whole genome shotgun sequence of Agrococcus baldri NBRC 103055.</title>
        <authorList>
            <person name="Hosoyama A."/>
            <person name="Uohara A."/>
            <person name="Ohji S."/>
            <person name="Ichikawa N."/>
        </authorList>
    </citation>
    <scope>NUCLEOTIDE SEQUENCE [LARGE SCALE GENOMIC DNA]</scope>
    <source>
        <strain evidence="7 8">NBRC 103055</strain>
    </source>
</reference>
<feature type="DNA-binding region" description="H-T-H motif" evidence="4">
    <location>
        <begin position="32"/>
        <end position="51"/>
    </location>
</feature>
<evidence type="ECO:0000313" key="7">
    <source>
        <dbReference type="EMBL" id="GEK80722.1"/>
    </source>
</evidence>
<keyword evidence="1" id="KW-0805">Transcription regulation</keyword>
<accession>A0AA87RDJ7</accession>
<evidence type="ECO:0000256" key="4">
    <source>
        <dbReference type="PROSITE-ProRule" id="PRU00335"/>
    </source>
</evidence>
<keyword evidence="2 4" id="KW-0238">DNA-binding</keyword>
<dbReference type="PANTHER" id="PTHR30055:SF234">
    <property type="entry name" value="HTH-TYPE TRANSCRIPTIONAL REGULATOR BETI"/>
    <property type="match status" value="1"/>
</dbReference>
<dbReference type="SUPFAM" id="SSF46689">
    <property type="entry name" value="Homeodomain-like"/>
    <property type="match status" value="1"/>
</dbReference>
<evidence type="ECO:0000256" key="2">
    <source>
        <dbReference type="ARBA" id="ARBA00023125"/>
    </source>
</evidence>
<evidence type="ECO:0000256" key="3">
    <source>
        <dbReference type="ARBA" id="ARBA00023163"/>
    </source>
</evidence>
<evidence type="ECO:0000259" key="6">
    <source>
        <dbReference type="PROSITE" id="PS50977"/>
    </source>
</evidence>
<proteinExistence type="predicted"/>
<keyword evidence="3" id="KW-0804">Transcription</keyword>
<dbReference type="Proteomes" id="UP000321749">
    <property type="component" value="Unassembled WGS sequence"/>
</dbReference>
<dbReference type="PRINTS" id="PR00455">
    <property type="entry name" value="HTHTETR"/>
</dbReference>
<comment type="caution">
    <text evidence="7">The sequence shown here is derived from an EMBL/GenBank/DDBJ whole genome shotgun (WGS) entry which is preliminary data.</text>
</comment>
<dbReference type="EMBL" id="BJUU01000013">
    <property type="protein sequence ID" value="GEK80722.1"/>
    <property type="molecule type" value="Genomic_DNA"/>
</dbReference>
<dbReference type="InterPro" id="IPR009057">
    <property type="entry name" value="Homeodomain-like_sf"/>
</dbReference>
<dbReference type="AlphaFoldDB" id="A0AA87RDJ7"/>
<dbReference type="InterPro" id="IPR050109">
    <property type="entry name" value="HTH-type_TetR-like_transc_reg"/>
</dbReference>
<gene>
    <name evidence="7" type="ORF">ABA31_20730</name>
</gene>
<dbReference type="GO" id="GO:0000976">
    <property type="term" value="F:transcription cis-regulatory region binding"/>
    <property type="evidence" value="ECO:0007669"/>
    <property type="project" value="TreeGrafter"/>
</dbReference>
<name>A0AA87RDJ7_9MICO</name>
<dbReference type="GO" id="GO:0003700">
    <property type="term" value="F:DNA-binding transcription factor activity"/>
    <property type="evidence" value="ECO:0007669"/>
    <property type="project" value="TreeGrafter"/>
</dbReference>
<feature type="compositionally biased region" description="Polar residues" evidence="5">
    <location>
        <begin position="196"/>
        <end position="208"/>
    </location>
</feature>
<evidence type="ECO:0000256" key="5">
    <source>
        <dbReference type="SAM" id="MobiDB-lite"/>
    </source>
</evidence>
<organism evidence="7 8">
    <name type="scientific">Agrococcus baldri</name>
    <dbReference type="NCBI Taxonomy" id="153730"/>
    <lineage>
        <taxon>Bacteria</taxon>
        <taxon>Bacillati</taxon>
        <taxon>Actinomycetota</taxon>
        <taxon>Actinomycetes</taxon>
        <taxon>Micrococcales</taxon>
        <taxon>Microbacteriaceae</taxon>
        <taxon>Agrococcus</taxon>
    </lineage>
</organism>
<dbReference type="PROSITE" id="PS50977">
    <property type="entry name" value="HTH_TETR_2"/>
    <property type="match status" value="1"/>
</dbReference>
<protein>
    <recommendedName>
        <fullName evidence="6">HTH tetR-type domain-containing protein</fullName>
    </recommendedName>
</protein>
<dbReference type="Gene3D" id="1.10.357.10">
    <property type="entry name" value="Tetracycline Repressor, domain 2"/>
    <property type="match status" value="1"/>
</dbReference>
<dbReference type="PANTHER" id="PTHR30055">
    <property type="entry name" value="HTH-TYPE TRANSCRIPTIONAL REGULATOR RUTR"/>
    <property type="match status" value="1"/>
</dbReference>
<dbReference type="InterPro" id="IPR001647">
    <property type="entry name" value="HTH_TetR"/>
</dbReference>